<protein>
    <recommendedName>
        <fullName evidence="2">NAD(P)-binding domain-containing protein</fullName>
    </recommendedName>
</protein>
<dbReference type="Gene3D" id="3.40.50.720">
    <property type="entry name" value="NAD(P)-binding Rossmann-like Domain"/>
    <property type="match status" value="1"/>
</dbReference>
<dbReference type="SUPFAM" id="SSF51735">
    <property type="entry name" value="NAD(P)-binding Rossmann-fold domains"/>
    <property type="match status" value="1"/>
</dbReference>
<evidence type="ECO:0000313" key="4">
    <source>
        <dbReference type="Proteomes" id="UP001161017"/>
    </source>
</evidence>
<dbReference type="InterPro" id="IPR016040">
    <property type="entry name" value="NAD(P)-bd_dom"/>
</dbReference>
<evidence type="ECO:0000256" key="1">
    <source>
        <dbReference type="ARBA" id="ARBA00038376"/>
    </source>
</evidence>
<dbReference type="Proteomes" id="UP001161017">
    <property type="component" value="Unassembled WGS sequence"/>
</dbReference>
<proteinExistence type="inferred from homology"/>
<sequence>MLLSRAWQVTSVIRDPAQTQTITSLGQSRPGHLDVHVSSLEDVKTEAQAQSIISIASPNYIVFSAGAGGKGGPERTLAIDRDACIAFLKATLATPSVTKFLLVSYLGSRVKKAPWWSEDEWRATQDVNNGPLKNYYPAKLAADAFLTAVGNRRGTDFAAICLRPGSLSDDDGRDRVSLGKTKARGKVARADVAATAASLLDKQKASCWLDLLEGEEPINVAVDSCVRDKVDCVEGEDIDAMLKE</sequence>
<comment type="similarity">
    <text evidence="1">Belongs to the avfA family.</text>
</comment>
<evidence type="ECO:0000259" key="2">
    <source>
        <dbReference type="Pfam" id="PF13460"/>
    </source>
</evidence>
<dbReference type="PANTHER" id="PTHR15020">
    <property type="entry name" value="FLAVIN REDUCTASE-RELATED"/>
    <property type="match status" value="1"/>
</dbReference>
<gene>
    <name evidence="3" type="ORF">OHK93_007047</name>
</gene>
<dbReference type="InterPro" id="IPR036291">
    <property type="entry name" value="NAD(P)-bd_dom_sf"/>
</dbReference>
<name>A0AA43QP08_9LECA</name>
<reference evidence="3" key="1">
    <citation type="journal article" date="2023" name="Genome Biol. Evol.">
        <title>First Whole Genome Sequence and Flow Cytometry Genome Size Data for the Lichen-Forming Fungus Ramalina farinacea (Ascomycota).</title>
        <authorList>
            <person name="Llewellyn T."/>
            <person name="Mian S."/>
            <person name="Hill R."/>
            <person name="Leitch I.J."/>
            <person name="Gaya E."/>
        </authorList>
    </citation>
    <scope>NUCLEOTIDE SEQUENCE</scope>
    <source>
        <strain evidence="3">LIQ254RAFAR</strain>
    </source>
</reference>
<dbReference type="EMBL" id="JAPUFD010000006">
    <property type="protein sequence ID" value="MDI1487775.1"/>
    <property type="molecule type" value="Genomic_DNA"/>
</dbReference>
<comment type="caution">
    <text evidence="3">The sequence shown here is derived from an EMBL/GenBank/DDBJ whole genome shotgun (WGS) entry which is preliminary data.</text>
</comment>
<dbReference type="PANTHER" id="PTHR15020:SF50">
    <property type="entry name" value="UPF0659 PROTEIN YMR090W"/>
    <property type="match status" value="1"/>
</dbReference>
<dbReference type="Pfam" id="PF13460">
    <property type="entry name" value="NAD_binding_10"/>
    <property type="match status" value="1"/>
</dbReference>
<dbReference type="AlphaFoldDB" id="A0AA43QP08"/>
<keyword evidence="4" id="KW-1185">Reference proteome</keyword>
<accession>A0AA43QP08</accession>
<evidence type="ECO:0000313" key="3">
    <source>
        <dbReference type="EMBL" id="MDI1487775.1"/>
    </source>
</evidence>
<feature type="domain" description="NAD(P)-binding" evidence="2">
    <location>
        <begin position="2"/>
        <end position="202"/>
    </location>
</feature>
<organism evidence="3 4">
    <name type="scientific">Ramalina farinacea</name>
    <dbReference type="NCBI Taxonomy" id="258253"/>
    <lineage>
        <taxon>Eukaryota</taxon>
        <taxon>Fungi</taxon>
        <taxon>Dikarya</taxon>
        <taxon>Ascomycota</taxon>
        <taxon>Pezizomycotina</taxon>
        <taxon>Lecanoromycetes</taxon>
        <taxon>OSLEUM clade</taxon>
        <taxon>Lecanoromycetidae</taxon>
        <taxon>Lecanorales</taxon>
        <taxon>Lecanorineae</taxon>
        <taxon>Ramalinaceae</taxon>
        <taxon>Ramalina</taxon>
    </lineage>
</organism>